<reference evidence="1 2" key="1">
    <citation type="journal article" date="2014" name="Genome Biol. Evol.">
        <title>The genome of the myxosporean Thelohanellus kitauei shows adaptations to nutrient acquisition within its fish host.</title>
        <authorList>
            <person name="Yang Y."/>
            <person name="Xiong J."/>
            <person name="Zhou Z."/>
            <person name="Huo F."/>
            <person name="Miao W."/>
            <person name="Ran C."/>
            <person name="Liu Y."/>
            <person name="Zhang J."/>
            <person name="Feng J."/>
            <person name="Wang M."/>
            <person name="Wang M."/>
            <person name="Wang L."/>
            <person name="Yao B."/>
        </authorList>
    </citation>
    <scope>NUCLEOTIDE SEQUENCE [LARGE SCALE GENOMIC DNA]</scope>
    <source>
        <strain evidence="1">Wuqing</strain>
    </source>
</reference>
<dbReference type="EMBL" id="JWZT01002968">
    <property type="protein sequence ID" value="KII68072.1"/>
    <property type="molecule type" value="Genomic_DNA"/>
</dbReference>
<evidence type="ECO:0000313" key="1">
    <source>
        <dbReference type="EMBL" id="KII68072.1"/>
    </source>
</evidence>
<gene>
    <name evidence="1" type="ORF">RF11_04240</name>
</gene>
<dbReference type="AlphaFoldDB" id="A0A0C2N2H0"/>
<comment type="caution">
    <text evidence="1">The sequence shown here is derived from an EMBL/GenBank/DDBJ whole genome shotgun (WGS) entry which is preliminary data.</text>
</comment>
<evidence type="ECO:0000313" key="2">
    <source>
        <dbReference type="Proteomes" id="UP000031668"/>
    </source>
</evidence>
<proteinExistence type="predicted"/>
<keyword evidence="2" id="KW-1185">Reference proteome</keyword>
<dbReference type="Proteomes" id="UP000031668">
    <property type="component" value="Unassembled WGS sequence"/>
</dbReference>
<protein>
    <submittedName>
        <fullName evidence="1">Uncharacterized protein</fullName>
    </submittedName>
</protein>
<name>A0A0C2N2H0_THEKT</name>
<accession>A0A0C2N2H0</accession>
<organism evidence="1 2">
    <name type="scientific">Thelohanellus kitauei</name>
    <name type="common">Myxosporean</name>
    <dbReference type="NCBI Taxonomy" id="669202"/>
    <lineage>
        <taxon>Eukaryota</taxon>
        <taxon>Metazoa</taxon>
        <taxon>Cnidaria</taxon>
        <taxon>Myxozoa</taxon>
        <taxon>Myxosporea</taxon>
        <taxon>Bivalvulida</taxon>
        <taxon>Platysporina</taxon>
        <taxon>Myxobolidae</taxon>
        <taxon>Thelohanellus</taxon>
    </lineage>
</organism>
<sequence>MVELKFMKDIPSPPSILLMTIILKYYDISNLSLVDTQEERYNLRINQCADEGRLFPFSYTQTKGKIIVCLLSNRPNEIPVLILDDMMSVCVFVARIVKNQDYVCKICYQVIKPQPVYIIRPNIYLYVNINVSEVCYVVVHRERRLILRLEYYLTSKPPRSAIVEVKIKLFNSSNFEMIPLYENRMFGWQISCTKHVPNSLIDNPVLIYDDSLQVPAF</sequence>